<keyword evidence="1" id="KW-0862">Zinc</keyword>
<dbReference type="SMART" id="SM00184">
    <property type="entry name" value="RING"/>
    <property type="match status" value="1"/>
</dbReference>
<reference evidence="5" key="4">
    <citation type="submission" date="2025-05" db="UniProtKB">
        <authorList>
            <consortium name="EnsemblFungi"/>
        </authorList>
    </citation>
    <scope>IDENTIFICATION</scope>
    <source>
        <strain evidence="5">isolate 1-1 / race 1 (BBBD)</strain>
    </source>
</reference>
<feature type="compositionally biased region" description="Low complexity" evidence="2">
    <location>
        <begin position="69"/>
        <end position="83"/>
    </location>
</feature>
<protein>
    <submittedName>
        <fullName evidence="5">RING-type domain-containing protein</fullName>
    </submittedName>
</protein>
<name>A0A0C4EQC8_PUCT1</name>
<keyword evidence="1" id="KW-0863">Zinc-finger</keyword>
<dbReference type="EMBL" id="ADAS02000049">
    <property type="protein sequence ID" value="OAV93607.1"/>
    <property type="molecule type" value="Genomic_DNA"/>
</dbReference>
<dbReference type="OMA" id="ITACAMC"/>
<dbReference type="InterPro" id="IPR051826">
    <property type="entry name" value="E3_ubiquitin-ligase_domain"/>
</dbReference>
<evidence type="ECO:0000256" key="1">
    <source>
        <dbReference type="PROSITE-ProRule" id="PRU00175"/>
    </source>
</evidence>
<dbReference type="InterPro" id="IPR013083">
    <property type="entry name" value="Znf_RING/FYVE/PHD"/>
</dbReference>
<dbReference type="FunFam" id="3.30.40.10:FF:001065">
    <property type="entry name" value="Uncharacterized protein"/>
    <property type="match status" value="1"/>
</dbReference>
<dbReference type="Pfam" id="PF13639">
    <property type="entry name" value="zf-RING_2"/>
    <property type="match status" value="1"/>
</dbReference>
<gene>
    <name evidence="4" type="ORF">PTTG_02986</name>
</gene>
<dbReference type="OrthoDB" id="2495271at2759"/>
<evidence type="ECO:0000313" key="5">
    <source>
        <dbReference type="EnsemblFungi" id="PTTG_02986-t43_1-p1"/>
    </source>
</evidence>
<evidence type="ECO:0000259" key="3">
    <source>
        <dbReference type="PROSITE" id="PS50089"/>
    </source>
</evidence>
<feature type="region of interest" description="Disordered" evidence="2">
    <location>
        <begin position="49"/>
        <end position="85"/>
    </location>
</feature>
<reference evidence="5 6" key="3">
    <citation type="journal article" date="2017" name="G3 (Bethesda)">
        <title>Comparative analysis highlights variable genome content of wheat rusts and divergence of the mating loci.</title>
        <authorList>
            <person name="Cuomo C.A."/>
            <person name="Bakkeren G."/>
            <person name="Khalil H.B."/>
            <person name="Panwar V."/>
            <person name="Joly D."/>
            <person name="Linning R."/>
            <person name="Sakthikumar S."/>
            <person name="Song X."/>
            <person name="Adiconis X."/>
            <person name="Fan L."/>
            <person name="Goldberg J.M."/>
            <person name="Levin J.Z."/>
            <person name="Young S."/>
            <person name="Zeng Q."/>
            <person name="Anikster Y."/>
            <person name="Bruce M."/>
            <person name="Wang M."/>
            <person name="Yin C."/>
            <person name="McCallum B."/>
            <person name="Szabo L.J."/>
            <person name="Hulbert S."/>
            <person name="Chen X."/>
            <person name="Fellers J.P."/>
        </authorList>
    </citation>
    <scope>NUCLEOTIDE SEQUENCE</scope>
    <source>
        <strain evidence="5">isolate 1-1 / race 1 (BBBD)</strain>
        <strain evidence="6">Isolate 1-1 / race 1 (BBBD)</strain>
    </source>
</reference>
<proteinExistence type="predicted"/>
<evidence type="ECO:0000313" key="6">
    <source>
        <dbReference type="Proteomes" id="UP000005240"/>
    </source>
</evidence>
<dbReference type="GO" id="GO:0006511">
    <property type="term" value="P:ubiquitin-dependent protein catabolic process"/>
    <property type="evidence" value="ECO:0007669"/>
    <property type="project" value="TreeGrafter"/>
</dbReference>
<dbReference type="Gene3D" id="3.30.40.10">
    <property type="entry name" value="Zinc/RING finger domain, C3HC4 (zinc finger)"/>
    <property type="match status" value="1"/>
</dbReference>
<dbReference type="SUPFAM" id="SSF57850">
    <property type="entry name" value="RING/U-box"/>
    <property type="match status" value="1"/>
</dbReference>
<dbReference type="STRING" id="630390.A0A0C4EQC8"/>
<dbReference type="AlphaFoldDB" id="A0A0C4EQC8"/>
<feature type="domain" description="RING-type" evidence="3">
    <location>
        <begin position="117"/>
        <end position="160"/>
    </location>
</feature>
<dbReference type="EnsemblFungi" id="PTTG_02986-t43_1">
    <property type="protein sequence ID" value="PTTG_02986-t43_1-p1"/>
    <property type="gene ID" value="PTTG_02986"/>
</dbReference>
<reference evidence="4" key="1">
    <citation type="submission" date="2009-11" db="EMBL/GenBank/DDBJ databases">
        <authorList>
            <consortium name="The Broad Institute Genome Sequencing Platform"/>
            <person name="Ward D."/>
            <person name="Feldgarden M."/>
            <person name="Earl A."/>
            <person name="Young S.K."/>
            <person name="Zeng Q."/>
            <person name="Koehrsen M."/>
            <person name="Alvarado L."/>
            <person name="Berlin A."/>
            <person name="Bochicchio J."/>
            <person name="Borenstein D."/>
            <person name="Chapman S.B."/>
            <person name="Chen Z."/>
            <person name="Engels R."/>
            <person name="Freedman E."/>
            <person name="Gellesch M."/>
            <person name="Goldberg J."/>
            <person name="Griggs A."/>
            <person name="Gujja S."/>
            <person name="Heilman E."/>
            <person name="Heiman D."/>
            <person name="Hepburn T."/>
            <person name="Howarth C."/>
            <person name="Jen D."/>
            <person name="Larson L."/>
            <person name="Lewis B."/>
            <person name="Mehta T."/>
            <person name="Park D."/>
            <person name="Pearson M."/>
            <person name="Roberts A."/>
            <person name="Saif S."/>
            <person name="Shea T."/>
            <person name="Shenoy N."/>
            <person name="Sisk P."/>
            <person name="Stolte C."/>
            <person name="Sykes S."/>
            <person name="Thomson T."/>
            <person name="Walk T."/>
            <person name="White J."/>
            <person name="Yandava C."/>
            <person name="Izard J."/>
            <person name="Baranova O.V."/>
            <person name="Blanton J.M."/>
            <person name="Tanner A.C."/>
            <person name="Dewhirst F.E."/>
            <person name="Haas B."/>
            <person name="Nusbaum C."/>
            <person name="Birren B."/>
        </authorList>
    </citation>
    <scope>NUCLEOTIDE SEQUENCE [LARGE SCALE GENOMIC DNA]</scope>
    <source>
        <strain evidence="4">1-1 BBBD Race 1</strain>
    </source>
</reference>
<dbReference type="GO" id="GO:0008270">
    <property type="term" value="F:zinc ion binding"/>
    <property type="evidence" value="ECO:0007669"/>
    <property type="project" value="UniProtKB-KW"/>
</dbReference>
<dbReference type="InterPro" id="IPR001841">
    <property type="entry name" value="Znf_RING"/>
</dbReference>
<keyword evidence="6" id="KW-1185">Reference proteome</keyword>
<reference evidence="4" key="2">
    <citation type="submission" date="2016-05" db="EMBL/GenBank/DDBJ databases">
        <title>Comparative analysis highlights variable genome content of wheat rusts and divergence of the mating loci.</title>
        <authorList>
            <person name="Cuomo C.A."/>
            <person name="Bakkeren G."/>
            <person name="Szabo L."/>
            <person name="Khalil H."/>
            <person name="Joly D."/>
            <person name="Goldberg J."/>
            <person name="Young S."/>
            <person name="Zeng Q."/>
            <person name="Fellers J."/>
        </authorList>
    </citation>
    <scope>NUCLEOTIDE SEQUENCE [LARGE SCALE GENOMIC DNA]</scope>
    <source>
        <strain evidence="4">1-1 BBBD Race 1</strain>
    </source>
</reference>
<feature type="compositionally biased region" description="Polar residues" evidence="2">
    <location>
        <begin position="51"/>
        <end position="68"/>
    </location>
</feature>
<dbReference type="VEuPathDB" id="FungiDB:PTTG_02986"/>
<dbReference type="GO" id="GO:0061630">
    <property type="term" value="F:ubiquitin protein ligase activity"/>
    <property type="evidence" value="ECO:0007669"/>
    <property type="project" value="TreeGrafter"/>
</dbReference>
<dbReference type="PROSITE" id="PS50089">
    <property type="entry name" value="ZF_RING_2"/>
    <property type="match status" value="1"/>
</dbReference>
<evidence type="ECO:0000313" key="4">
    <source>
        <dbReference type="EMBL" id="OAV93607.1"/>
    </source>
</evidence>
<keyword evidence="1" id="KW-0479">Metal-binding</keyword>
<dbReference type="PANTHER" id="PTHR22765">
    <property type="entry name" value="RING FINGER AND PROTEASE ASSOCIATED DOMAIN-CONTAINING"/>
    <property type="match status" value="1"/>
</dbReference>
<evidence type="ECO:0000256" key="2">
    <source>
        <dbReference type="SAM" id="MobiDB-lite"/>
    </source>
</evidence>
<dbReference type="Proteomes" id="UP000005240">
    <property type="component" value="Unassembled WGS sequence"/>
</dbReference>
<accession>A0A0C4EQC8</accession>
<organism evidence="4">
    <name type="scientific">Puccinia triticina (isolate 1-1 / race 1 (BBBD))</name>
    <name type="common">Brown leaf rust fungus</name>
    <dbReference type="NCBI Taxonomy" id="630390"/>
    <lineage>
        <taxon>Eukaryota</taxon>
        <taxon>Fungi</taxon>
        <taxon>Dikarya</taxon>
        <taxon>Basidiomycota</taxon>
        <taxon>Pucciniomycotina</taxon>
        <taxon>Pucciniomycetes</taxon>
        <taxon>Pucciniales</taxon>
        <taxon>Pucciniaceae</taxon>
        <taxon>Puccinia</taxon>
    </lineage>
</organism>
<sequence>MSRPPVASRNPFVPPPNTVTFSAASWSSQGLTFNVLFSIMNRSRQFAMDQDIQSSSPDGMWPNSDQPWTSVPSSNTITSPNNSEAPQAHYNIDQTLNSVGQALSAFSLSLQRTITACAMCLEEYQSSDQVLVLPCHPSHFFHRDCLRDWFKEYLNCPLCRKKFGPQ</sequence>